<proteinExistence type="predicted"/>
<reference evidence="6" key="1">
    <citation type="submission" date="2019-05" db="EMBL/GenBank/DDBJ databases">
        <title>Annotation for the trematode Fasciolopsis buski.</title>
        <authorList>
            <person name="Choi Y.-J."/>
        </authorList>
    </citation>
    <scope>NUCLEOTIDE SEQUENCE</scope>
    <source>
        <strain evidence="6">HT</strain>
        <tissue evidence="6">Whole worm</tissue>
    </source>
</reference>
<keyword evidence="3" id="KW-0010">Activator</keyword>
<dbReference type="AlphaFoldDB" id="A0A8E0VHL7"/>
<dbReference type="PROSITE" id="PS51703">
    <property type="entry name" value="DZF"/>
    <property type="match status" value="1"/>
</dbReference>
<protein>
    <submittedName>
        <fullName evidence="6">Interleukin enhancer-binding factor 2</fullName>
    </submittedName>
</protein>
<dbReference type="Proteomes" id="UP000728185">
    <property type="component" value="Unassembled WGS sequence"/>
</dbReference>
<dbReference type="InterPro" id="IPR006561">
    <property type="entry name" value="DZF_dom"/>
</dbReference>
<keyword evidence="2" id="KW-0238">DNA-binding</keyword>
<dbReference type="GO" id="GO:0071013">
    <property type="term" value="C:catalytic step 2 spliceosome"/>
    <property type="evidence" value="ECO:0007669"/>
    <property type="project" value="TreeGrafter"/>
</dbReference>
<dbReference type="PANTHER" id="PTHR46447:SF1">
    <property type="entry name" value="INTERLEUKIN ENHANCER-BINDING FACTOR 2"/>
    <property type="match status" value="1"/>
</dbReference>
<feature type="domain" description="DZF" evidence="5">
    <location>
        <begin position="61"/>
        <end position="250"/>
    </location>
</feature>
<dbReference type="GO" id="GO:0045893">
    <property type="term" value="P:positive regulation of DNA-templated transcription"/>
    <property type="evidence" value="ECO:0007669"/>
    <property type="project" value="TreeGrafter"/>
</dbReference>
<name>A0A8E0VHL7_9TREM</name>
<dbReference type="InterPro" id="IPR043519">
    <property type="entry name" value="NT_sf"/>
</dbReference>
<evidence type="ECO:0000313" key="6">
    <source>
        <dbReference type="EMBL" id="KAA0186316.1"/>
    </source>
</evidence>
<dbReference type="GO" id="GO:0003725">
    <property type="term" value="F:double-stranded RNA binding"/>
    <property type="evidence" value="ECO:0007669"/>
    <property type="project" value="TreeGrafter"/>
</dbReference>
<evidence type="ECO:0000259" key="5">
    <source>
        <dbReference type="PROSITE" id="PS51703"/>
    </source>
</evidence>
<dbReference type="GO" id="GO:0003677">
    <property type="term" value="F:DNA binding"/>
    <property type="evidence" value="ECO:0007669"/>
    <property type="project" value="UniProtKB-KW"/>
</dbReference>
<organism evidence="6 7">
    <name type="scientific">Fasciolopsis buskii</name>
    <dbReference type="NCBI Taxonomy" id="27845"/>
    <lineage>
        <taxon>Eukaryota</taxon>
        <taxon>Metazoa</taxon>
        <taxon>Spiralia</taxon>
        <taxon>Lophotrochozoa</taxon>
        <taxon>Platyhelminthes</taxon>
        <taxon>Trematoda</taxon>
        <taxon>Digenea</taxon>
        <taxon>Plagiorchiida</taxon>
        <taxon>Echinostomata</taxon>
        <taxon>Echinostomatoidea</taxon>
        <taxon>Fasciolidae</taxon>
        <taxon>Fasciolopsis</taxon>
    </lineage>
</organism>
<evidence type="ECO:0000313" key="7">
    <source>
        <dbReference type="Proteomes" id="UP000728185"/>
    </source>
</evidence>
<accession>A0A8E0VHL7</accession>
<dbReference type="PROSITE" id="PS50152">
    <property type="entry name" value="25A_SYNTH_3"/>
    <property type="match status" value="1"/>
</dbReference>
<evidence type="ECO:0000256" key="4">
    <source>
        <dbReference type="ARBA" id="ARBA00023163"/>
    </source>
</evidence>
<feature type="non-terminal residue" evidence="6">
    <location>
        <position position="1"/>
    </location>
</feature>
<keyword evidence="7" id="KW-1185">Reference proteome</keyword>
<evidence type="ECO:0000256" key="1">
    <source>
        <dbReference type="ARBA" id="ARBA00023015"/>
    </source>
</evidence>
<evidence type="ECO:0000256" key="2">
    <source>
        <dbReference type="ARBA" id="ARBA00023125"/>
    </source>
</evidence>
<gene>
    <name evidence="6" type="ORF">FBUS_11542</name>
</gene>
<sequence>HYLLYTKVYTIQYWAPDPHRYILGSNSINQGEQTLCTTEVTQHRTIRRLFDLYFPFSSPLPPFIAQMPYDLFITEPKLSVSEDDQKFIDFLLHYQNTLVPSSSDFQSLTHLVNRVCAAVENLIVNPSEFTAGQIEEVKCVGSFKLGTWLSKHNTADLVVVLRTLPTAEAVKGLQATLKKRLDMDTKSPKDQCVFCTHSYGFSVSAEEYSVRAFLTTSPMNVGKVDPSLHSSFHLFYPLFKMYTIDLINSS</sequence>
<keyword evidence="1" id="KW-0805">Transcription regulation</keyword>
<dbReference type="OrthoDB" id="5775647at2759"/>
<keyword evidence="4" id="KW-0804">Transcription</keyword>
<dbReference type="PANTHER" id="PTHR46447">
    <property type="entry name" value="INTERLEUKIN ENHANCER-BINDING FACTOR"/>
    <property type="match status" value="1"/>
</dbReference>
<dbReference type="EMBL" id="LUCM01009840">
    <property type="protein sequence ID" value="KAA0186316.1"/>
    <property type="molecule type" value="Genomic_DNA"/>
</dbReference>
<dbReference type="Pfam" id="PF07528">
    <property type="entry name" value="DZF_N"/>
    <property type="match status" value="1"/>
</dbReference>
<evidence type="ECO:0000256" key="3">
    <source>
        <dbReference type="ARBA" id="ARBA00023159"/>
    </source>
</evidence>
<dbReference type="SUPFAM" id="SSF81301">
    <property type="entry name" value="Nucleotidyltransferase"/>
    <property type="match status" value="1"/>
</dbReference>
<comment type="caution">
    <text evidence="6">The sequence shown here is derived from an EMBL/GenBank/DDBJ whole genome shotgun (WGS) entry which is preliminary data.</text>
</comment>
<dbReference type="Gene3D" id="3.30.460.10">
    <property type="entry name" value="Beta Polymerase, domain 2"/>
    <property type="match status" value="1"/>
</dbReference>
<dbReference type="InterPro" id="IPR049401">
    <property type="entry name" value="DZF_dom_N"/>
</dbReference>
<dbReference type="InterPro" id="IPR052134">
    <property type="entry name" value="ILF2"/>
</dbReference>